<proteinExistence type="predicted"/>
<feature type="region of interest" description="Disordered" evidence="1">
    <location>
        <begin position="1"/>
        <end position="21"/>
    </location>
</feature>
<feature type="transmembrane region" description="Helical" evidence="2">
    <location>
        <begin position="32"/>
        <end position="51"/>
    </location>
</feature>
<organism evidence="4 5">
    <name type="scientific">Actinocorallia libanotica</name>
    <dbReference type="NCBI Taxonomy" id="46162"/>
    <lineage>
        <taxon>Bacteria</taxon>
        <taxon>Bacillati</taxon>
        <taxon>Actinomycetota</taxon>
        <taxon>Actinomycetes</taxon>
        <taxon>Streptosporangiales</taxon>
        <taxon>Thermomonosporaceae</taxon>
        <taxon>Actinocorallia</taxon>
    </lineage>
</organism>
<keyword evidence="2" id="KW-0812">Transmembrane</keyword>
<feature type="transmembrane region" description="Helical" evidence="2">
    <location>
        <begin position="273"/>
        <end position="291"/>
    </location>
</feature>
<evidence type="ECO:0000259" key="3">
    <source>
        <dbReference type="Pfam" id="PF01757"/>
    </source>
</evidence>
<dbReference type="GO" id="GO:0016746">
    <property type="term" value="F:acyltransferase activity"/>
    <property type="evidence" value="ECO:0007669"/>
    <property type="project" value="UniProtKB-KW"/>
</dbReference>
<dbReference type="InterPro" id="IPR002656">
    <property type="entry name" value="Acyl_transf_3_dom"/>
</dbReference>
<keyword evidence="2" id="KW-1133">Transmembrane helix</keyword>
<keyword evidence="2" id="KW-0472">Membrane</keyword>
<feature type="compositionally biased region" description="Pro residues" evidence="1">
    <location>
        <begin position="9"/>
        <end position="19"/>
    </location>
</feature>
<dbReference type="Pfam" id="PF01757">
    <property type="entry name" value="Acyl_transf_3"/>
    <property type="match status" value="1"/>
</dbReference>
<feature type="transmembrane region" description="Helical" evidence="2">
    <location>
        <begin position="57"/>
        <end position="77"/>
    </location>
</feature>
<gene>
    <name evidence="4" type="ORF">GCM10009550_68450</name>
</gene>
<keyword evidence="4" id="KW-0808">Transferase</keyword>
<evidence type="ECO:0000313" key="5">
    <source>
        <dbReference type="Proteomes" id="UP001500665"/>
    </source>
</evidence>
<accession>A0ABP4CG55</accession>
<dbReference type="PANTHER" id="PTHR37312">
    <property type="entry name" value="MEMBRANE-BOUND ACYLTRANSFERASE YKRP-RELATED"/>
    <property type="match status" value="1"/>
</dbReference>
<feature type="domain" description="Acyltransferase 3" evidence="3">
    <location>
        <begin position="25"/>
        <end position="324"/>
    </location>
</feature>
<dbReference type="EMBL" id="BAAAHH010000043">
    <property type="protein sequence ID" value="GAA0966358.1"/>
    <property type="molecule type" value="Genomic_DNA"/>
</dbReference>
<reference evidence="5" key="1">
    <citation type="journal article" date="2019" name="Int. J. Syst. Evol. Microbiol.">
        <title>The Global Catalogue of Microorganisms (GCM) 10K type strain sequencing project: providing services to taxonomists for standard genome sequencing and annotation.</title>
        <authorList>
            <consortium name="The Broad Institute Genomics Platform"/>
            <consortium name="The Broad Institute Genome Sequencing Center for Infectious Disease"/>
            <person name="Wu L."/>
            <person name="Ma J."/>
        </authorList>
    </citation>
    <scope>NUCLEOTIDE SEQUENCE [LARGE SCALE GENOMIC DNA]</scope>
    <source>
        <strain evidence="5">JCM 10696</strain>
    </source>
</reference>
<feature type="transmembrane region" description="Helical" evidence="2">
    <location>
        <begin position="120"/>
        <end position="138"/>
    </location>
</feature>
<feature type="transmembrane region" description="Helical" evidence="2">
    <location>
        <begin position="89"/>
        <end position="108"/>
    </location>
</feature>
<dbReference type="PANTHER" id="PTHR37312:SF1">
    <property type="entry name" value="MEMBRANE-BOUND ACYLTRANSFERASE YKRP-RELATED"/>
    <property type="match status" value="1"/>
</dbReference>
<evidence type="ECO:0000256" key="2">
    <source>
        <dbReference type="SAM" id="Phobius"/>
    </source>
</evidence>
<sequence length="357" mass="40629">MTQQLAPLVPAPQQAPAPAPRARDPFFDNAKFLAILLVVVGHTIVGLRGTVETAETLYFFIYSFHMPLFVVITGYFSKGFAGGKNRTRKLVAGVAAPYLVFEVAYSLWEWHFNDKPKLVISLLDPIYLVWFLLALLLWRLSTPFWLKVRWPLAIAVAVSLLGYTGPLSSHLDMHKVLGLVPFYVLGLCLRPEHFDMVRGSRTRLAGALILVGGFLVAWWAKDRMNYQWLYWWDSNKDLGVDNLTGTVMHLALMVAACVLLFAFLAVIPRGRTWFTPLGSATIYTYLLHGFLTKFMQFQEWDHLEWLQNIWGMLGMIACALIVGTVLCTQPVIRLTRWAVEPRTDWLFREEPRPATAK</sequence>
<name>A0ABP4CG55_9ACTN</name>
<dbReference type="RefSeq" id="WP_344246029.1">
    <property type="nucleotide sequence ID" value="NZ_BAAAHH010000043.1"/>
</dbReference>
<protein>
    <submittedName>
        <fullName evidence="4">Acyltransferase family protein</fullName>
    </submittedName>
</protein>
<keyword evidence="4" id="KW-0012">Acyltransferase</keyword>
<comment type="caution">
    <text evidence="4">The sequence shown here is derived from an EMBL/GenBank/DDBJ whole genome shotgun (WGS) entry which is preliminary data.</text>
</comment>
<keyword evidence="5" id="KW-1185">Reference proteome</keyword>
<dbReference type="Proteomes" id="UP001500665">
    <property type="component" value="Unassembled WGS sequence"/>
</dbReference>
<feature type="transmembrane region" description="Helical" evidence="2">
    <location>
        <begin position="311"/>
        <end position="332"/>
    </location>
</feature>
<evidence type="ECO:0000256" key="1">
    <source>
        <dbReference type="SAM" id="MobiDB-lite"/>
    </source>
</evidence>
<feature type="transmembrane region" description="Helical" evidence="2">
    <location>
        <begin position="202"/>
        <end position="220"/>
    </location>
</feature>
<evidence type="ECO:0000313" key="4">
    <source>
        <dbReference type="EMBL" id="GAA0966358.1"/>
    </source>
</evidence>
<dbReference type="InterPro" id="IPR052734">
    <property type="entry name" value="Nod_factor_acetyltransferase"/>
</dbReference>
<feature type="transmembrane region" description="Helical" evidence="2">
    <location>
        <begin position="247"/>
        <end position="266"/>
    </location>
</feature>